<evidence type="ECO:0000313" key="2">
    <source>
        <dbReference type="Proteomes" id="UP001172155"/>
    </source>
</evidence>
<comment type="caution">
    <text evidence="1">The sequence shown here is derived from an EMBL/GenBank/DDBJ whole genome shotgun (WGS) entry which is preliminary data.</text>
</comment>
<dbReference type="AlphaFoldDB" id="A0AA40BTF0"/>
<gene>
    <name evidence="1" type="ORF">B0T18DRAFT_201550</name>
</gene>
<protein>
    <submittedName>
        <fullName evidence="1">Uncharacterized protein</fullName>
    </submittedName>
</protein>
<sequence>MGPEGRLAWRRFAGRLPCTPLLGDGVSQSMGPDANRQRDCTKPLRGFVSSRLSSIAEPERLVSCGGDVSVLASFRRAGRATTGAMLQACLTEKEDHQIRQCRNSGSSPEVRVAAGHVIQGHSRRGVVILTISRINMGMAGRHHAPKPQTYCSWRRPARPRGPSSEAWAWAGLDVRGTEAISMSTSKNGRTALGRPGTGSIRFVGLLLAGVWHRLCGDLPPPPQALSRLAESPP</sequence>
<name>A0AA40BTF0_9PEZI</name>
<organism evidence="1 2">
    <name type="scientific">Schizothecium vesticola</name>
    <dbReference type="NCBI Taxonomy" id="314040"/>
    <lineage>
        <taxon>Eukaryota</taxon>
        <taxon>Fungi</taxon>
        <taxon>Dikarya</taxon>
        <taxon>Ascomycota</taxon>
        <taxon>Pezizomycotina</taxon>
        <taxon>Sordariomycetes</taxon>
        <taxon>Sordariomycetidae</taxon>
        <taxon>Sordariales</taxon>
        <taxon>Schizotheciaceae</taxon>
        <taxon>Schizothecium</taxon>
    </lineage>
</organism>
<keyword evidence="2" id="KW-1185">Reference proteome</keyword>
<evidence type="ECO:0000313" key="1">
    <source>
        <dbReference type="EMBL" id="KAK0740037.1"/>
    </source>
</evidence>
<accession>A0AA40BTF0</accession>
<reference evidence="1" key="1">
    <citation type="submission" date="2023-06" db="EMBL/GenBank/DDBJ databases">
        <title>Genome-scale phylogeny and comparative genomics of the fungal order Sordariales.</title>
        <authorList>
            <consortium name="Lawrence Berkeley National Laboratory"/>
            <person name="Hensen N."/>
            <person name="Bonometti L."/>
            <person name="Westerberg I."/>
            <person name="Brannstrom I.O."/>
            <person name="Guillou S."/>
            <person name="Cros-Aarteil S."/>
            <person name="Calhoun S."/>
            <person name="Haridas S."/>
            <person name="Kuo A."/>
            <person name="Mondo S."/>
            <person name="Pangilinan J."/>
            <person name="Riley R."/>
            <person name="LaButti K."/>
            <person name="Andreopoulos B."/>
            <person name="Lipzen A."/>
            <person name="Chen C."/>
            <person name="Yanf M."/>
            <person name="Daum C."/>
            <person name="Ng V."/>
            <person name="Clum A."/>
            <person name="Steindorff A."/>
            <person name="Ohm R."/>
            <person name="Martin F."/>
            <person name="Silar P."/>
            <person name="Natvig D."/>
            <person name="Lalanne C."/>
            <person name="Gautier V."/>
            <person name="Ament-velasquez S.L."/>
            <person name="Kruys A."/>
            <person name="Hutchinson M.I."/>
            <person name="Powell A.J."/>
            <person name="Barry K."/>
            <person name="Miller A.N."/>
            <person name="Grigoriev I.V."/>
            <person name="Debuchy R."/>
            <person name="Gladieux P."/>
            <person name="Thoren M.H."/>
            <person name="Johannesson H."/>
        </authorList>
    </citation>
    <scope>NUCLEOTIDE SEQUENCE</scope>
    <source>
        <strain evidence="1">SMH3187-1</strain>
    </source>
</reference>
<dbReference type="EMBL" id="JAUKUD010000006">
    <property type="protein sequence ID" value="KAK0740037.1"/>
    <property type="molecule type" value="Genomic_DNA"/>
</dbReference>
<proteinExistence type="predicted"/>
<dbReference type="Proteomes" id="UP001172155">
    <property type="component" value="Unassembled WGS sequence"/>
</dbReference>